<reference evidence="4" key="1">
    <citation type="submission" date="2020-11" db="EMBL/GenBank/DDBJ databases">
        <authorList>
            <consortium name="DOE Joint Genome Institute"/>
            <person name="Ahrendt S."/>
            <person name="Riley R."/>
            <person name="Andreopoulos W."/>
            <person name="Labutti K."/>
            <person name="Pangilinan J."/>
            <person name="Ruiz-Duenas F.J."/>
            <person name="Barrasa J.M."/>
            <person name="Sanchez-Garcia M."/>
            <person name="Camarero S."/>
            <person name="Miyauchi S."/>
            <person name="Serrano A."/>
            <person name="Linde D."/>
            <person name="Babiker R."/>
            <person name="Drula E."/>
            <person name="Ayuso-Fernandez I."/>
            <person name="Pacheco R."/>
            <person name="Padilla G."/>
            <person name="Ferreira P."/>
            <person name="Barriuso J."/>
            <person name="Kellner H."/>
            <person name="Castanera R."/>
            <person name="Alfaro M."/>
            <person name="Ramirez L."/>
            <person name="Pisabarro A.G."/>
            <person name="Kuo A."/>
            <person name="Tritt A."/>
            <person name="Lipzen A."/>
            <person name="He G."/>
            <person name="Yan M."/>
            <person name="Ng V."/>
            <person name="Cullen D."/>
            <person name="Martin F."/>
            <person name="Rosso M.-N."/>
            <person name="Henrissat B."/>
            <person name="Hibbett D."/>
            <person name="Martinez A.T."/>
            <person name="Grigoriev I.V."/>
        </authorList>
    </citation>
    <scope>NUCLEOTIDE SEQUENCE</scope>
    <source>
        <strain evidence="4">ATCC 90797</strain>
    </source>
</reference>
<feature type="signal peptide" evidence="1">
    <location>
        <begin position="1"/>
        <end position="18"/>
    </location>
</feature>
<sequence>MMLSLVWFLLGLFPCVAAAPKQDPFPNMLFTEFAQSIQDNFGPKIKLSTVLMLLMTLVSNTDLLNLHRQQQVSKQQESTSWMAALFTQNNGDDLCLYLNNAKYLKVGKSVWVDCIVSQAIVNANYSFHASTAAITQFWNFSFVKDVADVIPRQSNNPATVVGHDENHVVPDYEGHALDPDAMEVDNNPAAVVQPAGNIALDNHAEVQMVVIDGIVMGPRHCAMGGCEAGIQNAQTGVFCKKHAENMKNKWHMKGCGKAKEERQEWLPAGGEVEAVEHDNLEEQEIEEAEEVTKILKFLKDVYPDSASCPSYIAIDKGCALLKHIFRQGHWPAWKPTTCIIVDLYHYMNH</sequence>
<keyword evidence="1" id="KW-0732">Signal</keyword>
<dbReference type="Pfam" id="PF18718">
    <property type="entry name" value="CxC5"/>
    <property type="match status" value="1"/>
</dbReference>
<dbReference type="InterPro" id="IPR041539">
    <property type="entry name" value="CxC5"/>
</dbReference>
<gene>
    <name evidence="4" type="ORF">BDN71DRAFT_1434547</name>
</gene>
<evidence type="ECO:0000313" key="4">
    <source>
        <dbReference type="EMBL" id="KAF9490603.1"/>
    </source>
</evidence>
<name>A0A9P5ZP61_PLEER</name>
<accession>A0A9P5ZP61</accession>
<comment type="caution">
    <text evidence="4">The sequence shown here is derived from an EMBL/GenBank/DDBJ whole genome shotgun (WGS) entry which is preliminary data.</text>
</comment>
<feature type="domain" description="CxC6 like cysteine cluster associated with KDZ" evidence="3">
    <location>
        <begin position="210"/>
        <end position="263"/>
    </location>
</feature>
<feature type="domain" description="CxC5 like cysteine cluster associated with KDZ" evidence="2">
    <location>
        <begin position="79"/>
        <end position="142"/>
    </location>
</feature>
<feature type="chain" id="PRO_5040362479" evidence="1">
    <location>
        <begin position="19"/>
        <end position="349"/>
    </location>
</feature>
<dbReference type="EMBL" id="MU154637">
    <property type="protein sequence ID" value="KAF9490603.1"/>
    <property type="molecule type" value="Genomic_DNA"/>
</dbReference>
<dbReference type="InterPro" id="IPR040898">
    <property type="entry name" value="CxC6"/>
</dbReference>
<keyword evidence="5" id="KW-1185">Reference proteome</keyword>
<evidence type="ECO:0000259" key="2">
    <source>
        <dbReference type="Pfam" id="PF18718"/>
    </source>
</evidence>
<organism evidence="4 5">
    <name type="scientific">Pleurotus eryngii</name>
    <name type="common">Boletus of the steppes</name>
    <dbReference type="NCBI Taxonomy" id="5323"/>
    <lineage>
        <taxon>Eukaryota</taxon>
        <taxon>Fungi</taxon>
        <taxon>Dikarya</taxon>
        <taxon>Basidiomycota</taxon>
        <taxon>Agaricomycotina</taxon>
        <taxon>Agaricomycetes</taxon>
        <taxon>Agaricomycetidae</taxon>
        <taxon>Agaricales</taxon>
        <taxon>Pleurotineae</taxon>
        <taxon>Pleurotaceae</taxon>
        <taxon>Pleurotus</taxon>
    </lineage>
</organism>
<dbReference type="Pfam" id="PF18721">
    <property type="entry name" value="CxC6"/>
    <property type="match status" value="1"/>
</dbReference>
<evidence type="ECO:0000313" key="5">
    <source>
        <dbReference type="Proteomes" id="UP000807025"/>
    </source>
</evidence>
<proteinExistence type="predicted"/>
<dbReference type="Proteomes" id="UP000807025">
    <property type="component" value="Unassembled WGS sequence"/>
</dbReference>
<dbReference type="AlphaFoldDB" id="A0A9P5ZP61"/>
<evidence type="ECO:0000256" key="1">
    <source>
        <dbReference type="SAM" id="SignalP"/>
    </source>
</evidence>
<evidence type="ECO:0000259" key="3">
    <source>
        <dbReference type="Pfam" id="PF18721"/>
    </source>
</evidence>
<protein>
    <submittedName>
        <fullName evidence="4">Uncharacterized protein</fullName>
    </submittedName>
</protein>
<dbReference type="OrthoDB" id="2527272at2759"/>